<sequence length="558" mass="64059">MSTNTSQQLEQCLELIKPHTTDESKFAGLLLIPRILQPDDIPAIEAVFEAIDFKFLERLLRTTKQVPEETDAMNSIAVNILASFSISVNLINREEFIARIPTLMKTLISSQNLETRKEIARILFKLSEGSEGLELILNKYNFDYILRLYERPEGEENEEIQTLGLQLISFSIDQWNDFVYTQKVANDIQLKNTLIETLPFILETLGAQYHQRHDKVKFEIMSTLIRLLEEIPQEFTKAIGRSTTSFYSWTGSISSGTKDVLSHKHASKPKEDGLKLVALMLHHFGWDWLFSVSEHDKIKKEEKEKFAALVVELACIEINVRLDELSQESVSLEDLESKQSATIIDSYEILEKVISFLSTYMQDQEDEGTSNRTPIFSNESLLKLHNSLKSTFSVILEFILLKQADFPSVKFLENHFLLATIRVLASWLAEDDSLHKDALEILGLLIDVARSSDNNQDVTPLLFLCPAFLYMTESPEMHDKFSSLGGPRMLVENLISTFDRQKSYVSKNHLANLLYPYVQLLYNIESPKKFPLHSETEKETFSRIMEFIREKFGGDSFN</sequence>
<dbReference type="SUPFAM" id="SSF48371">
    <property type="entry name" value="ARM repeat"/>
    <property type="match status" value="1"/>
</dbReference>
<dbReference type="InterPro" id="IPR016024">
    <property type="entry name" value="ARM-type_fold"/>
</dbReference>
<proteinExistence type="predicted"/>
<name>A0ABR2VNE4_9FUNG</name>
<keyword evidence="2" id="KW-1185">Reference proteome</keyword>
<evidence type="ECO:0008006" key="3">
    <source>
        <dbReference type="Google" id="ProtNLM"/>
    </source>
</evidence>
<dbReference type="PANTHER" id="PTHR13109:SF7">
    <property type="entry name" value="NEUROCHONDRIN"/>
    <property type="match status" value="1"/>
</dbReference>
<dbReference type="Pfam" id="PF05536">
    <property type="entry name" value="Neurochondrin"/>
    <property type="match status" value="1"/>
</dbReference>
<accession>A0ABR2VNE4</accession>
<protein>
    <recommendedName>
        <fullName evidence="3">Neurochondrin-like protein</fullName>
    </recommendedName>
</protein>
<dbReference type="Proteomes" id="UP001479436">
    <property type="component" value="Unassembled WGS sequence"/>
</dbReference>
<organism evidence="1 2">
    <name type="scientific">Basidiobolus ranarum</name>
    <dbReference type="NCBI Taxonomy" id="34480"/>
    <lineage>
        <taxon>Eukaryota</taxon>
        <taxon>Fungi</taxon>
        <taxon>Fungi incertae sedis</taxon>
        <taxon>Zoopagomycota</taxon>
        <taxon>Entomophthoromycotina</taxon>
        <taxon>Basidiobolomycetes</taxon>
        <taxon>Basidiobolales</taxon>
        <taxon>Basidiobolaceae</taxon>
        <taxon>Basidiobolus</taxon>
    </lineage>
</organism>
<dbReference type="InterPro" id="IPR008709">
    <property type="entry name" value="Neurochondrin"/>
</dbReference>
<dbReference type="PANTHER" id="PTHR13109">
    <property type="entry name" value="NEUROCHONDRIN"/>
    <property type="match status" value="1"/>
</dbReference>
<evidence type="ECO:0000313" key="2">
    <source>
        <dbReference type="Proteomes" id="UP001479436"/>
    </source>
</evidence>
<comment type="caution">
    <text evidence="1">The sequence shown here is derived from an EMBL/GenBank/DDBJ whole genome shotgun (WGS) entry which is preliminary data.</text>
</comment>
<evidence type="ECO:0000313" key="1">
    <source>
        <dbReference type="EMBL" id="KAK9680778.1"/>
    </source>
</evidence>
<dbReference type="EMBL" id="JASJQH010009182">
    <property type="protein sequence ID" value="KAK9680778.1"/>
    <property type="molecule type" value="Genomic_DNA"/>
</dbReference>
<gene>
    <name evidence="1" type="ORF">K7432_015843</name>
</gene>
<reference evidence="1 2" key="1">
    <citation type="submission" date="2023-04" db="EMBL/GenBank/DDBJ databases">
        <title>Genome of Basidiobolus ranarum AG-B5.</title>
        <authorList>
            <person name="Stajich J.E."/>
            <person name="Carter-House D."/>
            <person name="Gryganskyi A."/>
        </authorList>
    </citation>
    <scope>NUCLEOTIDE SEQUENCE [LARGE SCALE GENOMIC DNA]</scope>
    <source>
        <strain evidence="1 2">AG-B5</strain>
    </source>
</reference>